<evidence type="ECO:0000313" key="2">
    <source>
        <dbReference type="Proteomes" id="UP000197138"/>
    </source>
</evidence>
<gene>
    <name evidence="1" type="ORF">CDL15_Pgr021445</name>
</gene>
<reference evidence="2" key="1">
    <citation type="journal article" date="2017" name="Plant J.">
        <title>The pomegranate (Punica granatum L.) genome and the genomics of punicalagin biosynthesis.</title>
        <authorList>
            <person name="Qin G."/>
            <person name="Xu C."/>
            <person name="Ming R."/>
            <person name="Tang H."/>
            <person name="Guyot R."/>
            <person name="Kramer E.M."/>
            <person name="Hu Y."/>
            <person name="Yi X."/>
            <person name="Qi Y."/>
            <person name="Xu X."/>
            <person name="Gao Z."/>
            <person name="Pan H."/>
            <person name="Jian J."/>
            <person name="Tian Y."/>
            <person name="Yue Z."/>
            <person name="Xu Y."/>
        </authorList>
    </citation>
    <scope>NUCLEOTIDE SEQUENCE [LARGE SCALE GENOMIC DNA]</scope>
    <source>
        <strain evidence="2">cv. Dabenzi</strain>
    </source>
</reference>
<protein>
    <submittedName>
        <fullName evidence="1">Uncharacterized protein</fullName>
    </submittedName>
</protein>
<accession>A0A218XNV4</accession>
<comment type="caution">
    <text evidence="1">The sequence shown here is derived from an EMBL/GenBank/DDBJ whole genome shotgun (WGS) entry which is preliminary data.</text>
</comment>
<organism evidence="1 2">
    <name type="scientific">Punica granatum</name>
    <name type="common">Pomegranate</name>
    <dbReference type="NCBI Taxonomy" id="22663"/>
    <lineage>
        <taxon>Eukaryota</taxon>
        <taxon>Viridiplantae</taxon>
        <taxon>Streptophyta</taxon>
        <taxon>Embryophyta</taxon>
        <taxon>Tracheophyta</taxon>
        <taxon>Spermatophyta</taxon>
        <taxon>Magnoliopsida</taxon>
        <taxon>eudicotyledons</taxon>
        <taxon>Gunneridae</taxon>
        <taxon>Pentapetalae</taxon>
        <taxon>rosids</taxon>
        <taxon>malvids</taxon>
        <taxon>Myrtales</taxon>
        <taxon>Lythraceae</taxon>
        <taxon>Punica</taxon>
    </lineage>
</organism>
<dbReference type="Proteomes" id="UP000197138">
    <property type="component" value="Unassembled WGS sequence"/>
</dbReference>
<name>A0A218XNV4_PUNGR</name>
<sequence>MCSVALVDALGCMESVRVNVAVEGRSALGPWLALPWRNGEDCRWFTREGWHDSPVVRKYVARVDPTFGHGTPHRGEGKTMGGLLAKVRIQKNNAKENGHGSKNSYMYISLKIGKKKLKSP</sequence>
<dbReference type="EMBL" id="MTKT01001084">
    <property type="protein sequence ID" value="OWM86359.1"/>
    <property type="molecule type" value="Genomic_DNA"/>
</dbReference>
<dbReference type="AlphaFoldDB" id="A0A218XNV4"/>
<proteinExistence type="predicted"/>
<evidence type="ECO:0000313" key="1">
    <source>
        <dbReference type="EMBL" id="OWM86359.1"/>
    </source>
</evidence>